<dbReference type="Proteomes" id="UP000005297">
    <property type="component" value="Unassembled WGS sequence"/>
</dbReference>
<dbReference type="Gene3D" id="2.60.120.10">
    <property type="entry name" value="Jelly Rolls"/>
    <property type="match status" value="1"/>
</dbReference>
<dbReference type="GO" id="GO:0003700">
    <property type="term" value="F:DNA-binding transcription factor activity"/>
    <property type="evidence" value="ECO:0007669"/>
    <property type="project" value="TreeGrafter"/>
</dbReference>
<dbReference type="RefSeq" id="WP_009850375.1">
    <property type="nucleotide sequence ID" value="NZ_DS022294.1"/>
</dbReference>
<name>Q0EZD9_9PROT</name>
<dbReference type="eggNOG" id="COG0664">
    <property type="taxonomic scope" value="Bacteria"/>
</dbReference>
<dbReference type="InterPro" id="IPR014710">
    <property type="entry name" value="RmlC-like_jellyroll"/>
</dbReference>
<comment type="caution">
    <text evidence="2">The sequence shown here is derived from an EMBL/GenBank/DDBJ whole genome shotgun (WGS) entry which is preliminary data.</text>
</comment>
<gene>
    <name evidence="2" type="ORF">SPV1_14314</name>
</gene>
<dbReference type="InterPro" id="IPR018490">
    <property type="entry name" value="cNMP-bd_dom_sf"/>
</dbReference>
<dbReference type="InParanoid" id="Q0EZD9"/>
<evidence type="ECO:0000259" key="1">
    <source>
        <dbReference type="PROSITE" id="PS50042"/>
    </source>
</evidence>
<sequence length="174" mass="19987">MTTDSDDNRLNRIWSRPFRKKVAWVEEATRLCLDHCLFEGIAERSVQHIVSHMHPRTYQRGEVIFEMAHAGASAMLILDGEVLIMADTVELTRLHHGDIFGEVSLATPLPRTAQAIASKDCRLVFFLRSDMDEWIERRPREASHFLINLSTMLAERLMERNLEVIETASPLDDS</sequence>
<dbReference type="Pfam" id="PF00027">
    <property type="entry name" value="cNMP_binding"/>
    <property type="match status" value="1"/>
</dbReference>
<dbReference type="InterPro" id="IPR050397">
    <property type="entry name" value="Env_Response_Regulators"/>
</dbReference>
<dbReference type="AlphaFoldDB" id="Q0EZD9"/>
<dbReference type="EMBL" id="AATS01000006">
    <property type="protein sequence ID" value="EAU54765.1"/>
    <property type="molecule type" value="Genomic_DNA"/>
</dbReference>
<reference evidence="2 3" key="1">
    <citation type="submission" date="2006-09" db="EMBL/GenBank/DDBJ databases">
        <authorList>
            <person name="Emerson D."/>
            <person name="Ferriera S."/>
            <person name="Johnson J."/>
            <person name="Kravitz S."/>
            <person name="Halpern A."/>
            <person name="Remington K."/>
            <person name="Beeson K."/>
            <person name="Tran B."/>
            <person name="Rogers Y.-H."/>
            <person name="Friedman R."/>
            <person name="Venter J.C."/>
        </authorList>
    </citation>
    <scope>NUCLEOTIDE SEQUENCE [LARGE SCALE GENOMIC DNA]</scope>
    <source>
        <strain evidence="2 3">PV-1</strain>
    </source>
</reference>
<dbReference type="SMART" id="SM00100">
    <property type="entry name" value="cNMP"/>
    <property type="match status" value="1"/>
</dbReference>
<dbReference type="InterPro" id="IPR018488">
    <property type="entry name" value="cNMP-bd_CS"/>
</dbReference>
<organism evidence="2 3">
    <name type="scientific">Mariprofundus ferrooxydans PV-1</name>
    <dbReference type="NCBI Taxonomy" id="314345"/>
    <lineage>
        <taxon>Bacteria</taxon>
        <taxon>Pseudomonadati</taxon>
        <taxon>Pseudomonadota</taxon>
        <taxon>Candidatius Mariprofundia</taxon>
        <taxon>Mariprofundales</taxon>
        <taxon>Mariprofundaceae</taxon>
        <taxon>Mariprofundus</taxon>
    </lineage>
</organism>
<dbReference type="InterPro" id="IPR000595">
    <property type="entry name" value="cNMP-bd_dom"/>
</dbReference>
<dbReference type="HOGENOM" id="CLU_075053_16_0_0"/>
<evidence type="ECO:0000313" key="2">
    <source>
        <dbReference type="EMBL" id="EAU54765.1"/>
    </source>
</evidence>
<keyword evidence="3" id="KW-1185">Reference proteome</keyword>
<dbReference type="PANTHER" id="PTHR24567">
    <property type="entry name" value="CRP FAMILY TRANSCRIPTIONAL REGULATORY PROTEIN"/>
    <property type="match status" value="1"/>
</dbReference>
<dbReference type="PROSITE" id="PS50042">
    <property type="entry name" value="CNMP_BINDING_3"/>
    <property type="match status" value="1"/>
</dbReference>
<dbReference type="STRING" id="314344.AL013_11555"/>
<dbReference type="SUPFAM" id="SSF51206">
    <property type="entry name" value="cAMP-binding domain-like"/>
    <property type="match status" value="1"/>
</dbReference>
<dbReference type="CDD" id="cd00038">
    <property type="entry name" value="CAP_ED"/>
    <property type="match status" value="1"/>
</dbReference>
<dbReference type="OrthoDB" id="5291969at2"/>
<feature type="domain" description="Cyclic nucleotide-binding" evidence="1">
    <location>
        <begin position="37"/>
        <end position="135"/>
    </location>
</feature>
<proteinExistence type="predicted"/>
<dbReference type="PROSITE" id="PS00889">
    <property type="entry name" value="CNMP_BINDING_2"/>
    <property type="match status" value="1"/>
</dbReference>
<protein>
    <submittedName>
        <fullName evidence="2">Probable cyclic nucleotide binding protein</fullName>
    </submittedName>
</protein>
<dbReference type="PANTHER" id="PTHR24567:SF74">
    <property type="entry name" value="HTH-TYPE TRANSCRIPTIONAL REGULATOR ARCR"/>
    <property type="match status" value="1"/>
</dbReference>
<accession>Q0EZD9</accession>
<evidence type="ECO:0000313" key="3">
    <source>
        <dbReference type="Proteomes" id="UP000005297"/>
    </source>
</evidence>
<dbReference type="GO" id="GO:0005829">
    <property type="term" value="C:cytosol"/>
    <property type="evidence" value="ECO:0007669"/>
    <property type="project" value="TreeGrafter"/>
</dbReference>